<keyword evidence="4 9" id="KW-0732">Signal</keyword>
<evidence type="ECO:0000256" key="9">
    <source>
        <dbReference type="SAM" id="SignalP"/>
    </source>
</evidence>
<dbReference type="Pfam" id="PF06433">
    <property type="entry name" value="Me-amine-dh_H"/>
    <property type="match status" value="1"/>
</dbReference>
<dbReference type="InterPro" id="IPR015943">
    <property type="entry name" value="WD40/YVTN_repeat-like_dom_sf"/>
</dbReference>
<keyword evidence="3" id="KW-0813">Transport</keyword>
<evidence type="ECO:0000256" key="2">
    <source>
        <dbReference type="ARBA" id="ARBA00010548"/>
    </source>
</evidence>
<name>A0A2S5KKJ3_9PROT</name>
<evidence type="ECO:0000256" key="8">
    <source>
        <dbReference type="PIRSR" id="PIRSR609451-50"/>
    </source>
</evidence>
<dbReference type="Proteomes" id="UP000238196">
    <property type="component" value="Unassembled WGS sequence"/>
</dbReference>
<reference evidence="10 11" key="1">
    <citation type="submission" date="2018-02" db="EMBL/GenBank/DDBJ databases">
        <title>novel marine gammaproteobacteria from coastal saline agro ecosystem.</title>
        <authorList>
            <person name="Krishnan R."/>
            <person name="Ramesh Kumar N."/>
        </authorList>
    </citation>
    <scope>NUCLEOTIDE SEQUENCE [LARGE SCALE GENOMIC DNA]</scope>
    <source>
        <strain evidence="10 11">228</strain>
    </source>
</reference>
<keyword evidence="5" id="KW-0574">Periplasm</keyword>
<evidence type="ECO:0000256" key="4">
    <source>
        <dbReference type="ARBA" id="ARBA00022729"/>
    </source>
</evidence>
<evidence type="ECO:0000313" key="10">
    <source>
        <dbReference type="EMBL" id="PPC75318.1"/>
    </source>
</evidence>
<keyword evidence="8" id="KW-1015">Disulfide bond</keyword>
<proteinExistence type="inferred from homology"/>
<feature type="signal peptide" evidence="9">
    <location>
        <begin position="1"/>
        <end position="25"/>
    </location>
</feature>
<dbReference type="OrthoDB" id="185182at2"/>
<dbReference type="Gene3D" id="2.130.10.10">
    <property type="entry name" value="YVTN repeat-like/Quinoprotein amine dehydrogenase"/>
    <property type="match status" value="1"/>
</dbReference>
<evidence type="ECO:0000256" key="5">
    <source>
        <dbReference type="ARBA" id="ARBA00022764"/>
    </source>
</evidence>
<feature type="chain" id="PRO_5015703097" evidence="9">
    <location>
        <begin position="26"/>
        <end position="384"/>
    </location>
</feature>
<gene>
    <name evidence="10" type="ORF">C4K68_22070</name>
</gene>
<dbReference type="SUPFAM" id="SSF50969">
    <property type="entry name" value="YVTN repeat-like/Quinoprotein amine dehydrogenase"/>
    <property type="match status" value="1"/>
</dbReference>
<evidence type="ECO:0000256" key="6">
    <source>
        <dbReference type="ARBA" id="ARBA00022982"/>
    </source>
</evidence>
<dbReference type="EMBL" id="PRLP01000106">
    <property type="protein sequence ID" value="PPC75318.1"/>
    <property type="molecule type" value="Genomic_DNA"/>
</dbReference>
<evidence type="ECO:0000256" key="1">
    <source>
        <dbReference type="ARBA" id="ARBA00004418"/>
    </source>
</evidence>
<dbReference type="AlphaFoldDB" id="A0A2S5KKJ3"/>
<comment type="similarity">
    <text evidence="2">Belongs to the aromatic amine dehydrogenase heavy chain family.</text>
</comment>
<evidence type="ECO:0000313" key="11">
    <source>
        <dbReference type="Proteomes" id="UP000238196"/>
    </source>
</evidence>
<protein>
    <submittedName>
        <fullName evidence="10">Amine dehydrogenase</fullName>
    </submittedName>
</protein>
<dbReference type="InterPro" id="IPR011044">
    <property type="entry name" value="Quino_amine_DH_bsu"/>
</dbReference>
<keyword evidence="7" id="KW-0560">Oxidoreductase</keyword>
<dbReference type="InterPro" id="IPR009451">
    <property type="entry name" value="Metamine_DH_Hvc"/>
</dbReference>
<evidence type="ECO:0000256" key="3">
    <source>
        <dbReference type="ARBA" id="ARBA00022448"/>
    </source>
</evidence>
<dbReference type="GO" id="GO:0042597">
    <property type="term" value="C:periplasmic space"/>
    <property type="evidence" value="ECO:0007669"/>
    <property type="project" value="UniProtKB-SubCell"/>
</dbReference>
<organism evidence="10 11">
    <name type="scientific">Proteobacteria bacterium 228</name>
    <dbReference type="NCBI Taxonomy" id="2083153"/>
    <lineage>
        <taxon>Bacteria</taxon>
        <taxon>Pseudomonadati</taxon>
        <taxon>Pseudomonadota</taxon>
    </lineage>
</organism>
<comment type="subcellular location">
    <subcellularLocation>
        <location evidence="1">Periplasm</location>
    </subcellularLocation>
</comment>
<accession>A0A2S5KKJ3</accession>
<sequence>MKKPRFLACALSLASLMCVHSSTFANTEAFKPEVMSVEKAISPGPNVLVNEASWDGASKIHVYGQADMAYKGLMSLGLTSQFIISKDGSKAYALSDYMKRYTYGPIESVLQVFDIKTLSPIQEIIVPNKIAKAIGMTGLIEASADEKYLYLQNATPATSVTVVDLSAGKVLTEVPTPGCYGIYPSLSGYAFSTLCGTGQARTYTLTGDQYSTATSDKFFDVDSDALYIHAQRTSAGKLVFTSFNGNLYLVDDSSGTFKLTEKIEVSKGVEGNWAPGGYAISAYNGANDMLFMIMHPDAYEGSHKDGSKEIWAYSLKEHKLISRSAAEHLVAIAVTQDKEPKIFGSNEDEETADEYTLSSAKDFAFTKAASDSKAGWTTSLLVTP</sequence>
<keyword evidence="6" id="KW-0249">Electron transport</keyword>
<comment type="caution">
    <text evidence="10">The sequence shown here is derived from an EMBL/GenBank/DDBJ whole genome shotgun (WGS) entry which is preliminary data.</text>
</comment>
<dbReference type="GO" id="GO:0030058">
    <property type="term" value="F:aliphatic amine dehydrogenase activity"/>
    <property type="evidence" value="ECO:0007669"/>
    <property type="project" value="InterPro"/>
</dbReference>
<evidence type="ECO:0000256" key="7">
    <source>
        <dbReference type="ARBA" id="ARBA00023002"/>
    </source>
</evidence>
<feature type="disulfide bond" evidence="8">
    <location>
        <begin position="179"/>
        <end position="195"/>
    </location>
</feature>